<dbReference type="EMBL" id="BPLQ01004264">
    <property type="protein sequence ID" value="GIY06853.1"/>
    <property type="molecule type" value="Genomic_DNA"/>
</dbReference>
<feature type="compositionally biased region" description="Basic and acidic residues" evidence="1">
    <location>
        <begin position="1"/>
        <end position="11"/>
    </location>
</feature>
<evidence type="ECO:0000313" key="3">
    <source>
        <dbReference type="Proteomes" id="UP001054837"/>
    </source>
</evidence>
<reference evidence="2 3" key="1">
    <citation type="submission" date="2021-06" db="EMBL/GenBank/DDBJ databases">
        <title>Caerostris darwini draft genome.</title>
        <authorList>
            <person name="Kono N."/>
            <person name="Arakawa K."/>
        </authorList>
    </citation>
    <scope>NUCLEOTIDE SEQUENCE [LARGE SCALE GENOMIC DNA]</scope>
</reference>
<organism evidence="2 3">
    <name type="scientific">Caerostris darwini</name>
    <dbReference type="NCBI Taxonomy" id="1538125"/>
    <lineage>
        <taxon>Eukaryota</taxon>
        <taxon>Metazoa</taxon>
        <taxon>Ecdysozoa</taxon>
        <taxon>Arthropoda</taxon>
        <taxon>Chelicerata</taxon>
        <taxon>Arachnida</taxon>
        <taxon>Araneae</taxon>
        <taxon>Araneomorphae</taxon>
        <taxon>Entelegynae</taxon>
        <taxon>Araneoidea</taxon>
        <taxon>Araneidae</taxon>
        <taxon>Caerostris</taxon>
    </lineage>
</organism>
<dbReference type="Proteomes" id="UP001054837">
    <property type="component" value="Unassembled WGS sequence"/>
</dbReference>
<sequence>MSYMTGDDRSDTIPTKSKQSEGLSKRRFPVGLPAPNEVSGNADRTESPTPAHSTAIAFSLTSRPLKTAHTHRSPLRDSASDKEGVAGGGGEEKRKTGILVGVIASLAVLTP</sequence>
<feature type="region of interest" description="Disordered" evidence="1">
    <location>
        <begin position="1"/>
        <end position="97"/>
    </location>
</feature>
<accession>A0AAV4QAY3</accession>
<keyword evidence="3" id="KW-1185">Reference proteome</keyword>
<feature type="compositionally biased region" description="Polar residues" evidence="1">
    <location>
        <begin position="12"/>
        <end position="22"/>
    </location>
</feature>
<gene>
    <name evidence="2" type="ORF">CDAR_76801</name>
</gene>
<protein>
    <submittedName>
        <fullName evidence="2">Uncharacterized protein</fullName>
    </submittedName>
</protein>
<dbReference type="AlphaFoldDB" id="A0AAV4QAY3"/>
<evidence type="ECO:0000256" key="1">
    <source>
        <dbReference type="SAM" id="MobiDB-lite"/>
    </source>
</evidence>
<comment type="caution">
    <text evidence="2">The sequence shown here is derived from an EMBL/GenBank/DDBJ whole genome shotgun (WGS) entry which is preliminary data.</text>
</comment>
<feature type="compositionally biased region" description="Basic and acidic residues" evidence="1">
    <location>
        <begin position="74"/>
        <end position="95"/>
    </location>
</feature>
<evidence type="ECO:0000313" key="2">
    <source>
        <dbReference type="EMBL" id="GIY06853.1"/>
    </source>
</evidence>
<proteinExistence type="predicted"/>
<name>A0AAV4QAY3_9ARAC</name>